<dbReference type="Proteomes" id="UP000324632">
    <property type="component" value="Chromosome 5"/>
</dbReference>
<keyword evidence="2" id="KW-1185">Reference proteome</keyword>
<proteinExistence type="predicted"/>
<dbReference type="EMBL" id="SOYY01000005">
    <property type="protein sequence ID" value="KAA0721247.1"/>
    <property type="molecule type" value="Genomic_DNA"/>
</dbReference>
<evidence type="ECO:0000313" key="2">
    <source>
        <dbReference type="Proteomes" id="UP000324632"/>
    </source>
</evidence>
<organism evidence="1 2">
    <name type="scientific">Triplophysa tibetana</name>
    <dbReference type="NCBI Taxonomy" id="1572043"/>
    <lineage>
        <taxon>Eukaryota</taxon>
        <taxon>Metazoa</taxon>
        <taxon>Chordata</taxon>
        <taxon>Craniata</taxon>
        <taxon>Vertebrata</taxon>
        <taxon>Euteleostomi</taxon>
        <taxon>Actinopterygii</taxon>
        <taxon>Neopterygii</taxon>
        <taxon>Teleostei</taxon>
        <taxon>Ostariophysi</taxon>
        <taxon>Cypriniformes</taxon>
        <taxon>Nemacheilidae</taxon>
        <taxon>Triplophysa</taxon>
    </lineage>
</organism>
<sequence>MATAKRGGAYGYIIKHIAEGSSHLFSFRDDFYFATRTDSFAVERALQRTGPPCSEILLVSAALVDSELFWVLAMAVEELDLEWSSPEEPTRSRLDEWFLPGRRLAPRQRTSPFFPNSPGHSAHPIRPCLRPSSYSTLTSVDGAEEKGCEKLPPLYESVAAHLCPPSAIGWKAKASHPSKSCKTTLALAGRAFSSARKAASALHSMAELQLYQAKLLQGMDESSTYSAPFKELRSARDMALRATA</sequence>
<evidence type="ECO:0000313" key="1">
    <source>
        <dbReference type="EMBL" id="KAA0721247.1"/>
    </source>
</evidence>
<accession>A0A5A9PKI2</accession>
<reference evidence="1 2" key="1">
    <citation type="journal article" date="2019" name="Mol. Ecol. Resour.">
        <title>Chromosome-level genome assembly of Triplophysa tibetana, a fish adapted to the harsh high-altitude environment of the Tibetan Plateau.</title>
        <authorList>
            <person name="Yang X."/>
            <person name="Liu H."/>
            <person name="Ma Z."/>
            <person name="Zou Y."/>
            <person name="Zou M."/>
            <person name="Mao Y."/>
            <person name="Li X."/>
            <person name="Wang H."/>
            <person name="Chen T."/>
            <person name="Wang W."/>
            <person name="Yang R."/>
        </authorList>
    </citation>
    <scope>NUCLEOTIDE SEQUENCE [LARGE SCALE GENOMIC DNA]</scope>
    <source>
        <strain evidence="1">TTIB1903HZAU</strain>
        <tissue evidence="1">Muscle</tissue>
    </source>
</reference>
<comment type="caution">
    <text evidence="1">The sequence shown here is derived from an EMBL/GenBank/DDBJ whole genome shotgun (WGS) entry which is preliminary data.</text>
</comment>
<dbReference type="AlphaFoldDB" id="A0A5A9PKI2"/>
<name>A0A5A9PKI2_9TELE</name>
<protein>
    <submittedName>
        <fullName evidence="1">Uncharacterized protein</fullName>
    </submittedName>
</protein>
<gene>
    <name evidence="1" type="ORF">E1301_Tti018144</name>
</gene>